<gene>
    <name evidence="2" type="ORF">HMPREF0004_3318</name>
</gene>
<evidence type="ECO:0000313" key="2">
    <source>
        <dbReference type="EMBL" id="EFF75347.1"/>
    </source>
</evidence>
<protein>
    <recommendedName>
        <fullName evidence="4">5-dehydro-4-deoxyglucarate dehydratase</fullName>
    </recommendedName>
</protein>
<dbReference type="PATRIC" id="fig|742159.3.peg.4307"/>
<evidence type="ECO:0000256" key="1">
    <source>
        <dbReference type="ARBA" id="ARBA00023239"/>
    </source>
</evidence>
<dbReference type="InterPro" id="IPR013785">
    <property type="entry name" value="Aldolase_TIM"/>
</dbReference>
<proteinExistence type="predicted"/>
<dbReference type="GO" id="GO:0016829">
    <property type="term" value="F:lyase activity"/>
    <property type="evidence" value="ECO:0007669"/>
    <property type="project" value="UniProtKB-KW"/>
</dbReference>
<keyword evidence="1" id="KW-0456">Lyase</keyword>
<name>D4XCX1_9BURK</name>
<comment type="caution">
    <text evidence="2">The sequence shown here is derived from an EMBL/GenBank/DDBJ whole genome shotgun (WGS) entry which is preliminary data.</text>
</comment>
<feature type="non-terminal residue" evidence="2">
    <location>
        <position position="1"/>
    </location>
</feature>
<evidence type="ECO:0000313" key="3">
    <source>
        <dbReference type="Proteomes" id="UP000004510"/>
    </source>
</evidence>
<sequence>RALGVPVYSSAVFNFVPKTAMDFYRAVAAGDSDTTNRLLDDFFLPYLEIRNRKAGYAVSIVKAGAKLVGHDAGPVRAPLTDLTGEEMEMLNALIKKLGPQ</sequence>
<dbReference type="EMBL" id="ADMS01000075">
    <property type="protein sequence ID" value="EFF75347.1"/>
    <property type="molecule type" value="Genomic_DNA"/>
</dbReference>
<organism evidence="2 3">
    <name type="scientific">Achromobacter piechaudii ATCC 43553</name>
    <dbReference type="NCBI Taxonomy" id="742159"/>
    <lineage>
        <taxon>Bacteria</taxon>
        <taxon>Pseudomonadati</taxon>
        <taxon>Pseudomonadota</taxon>
        <taxon>Betaproteobacteria</taxon>
        <taxon>Burkholderiales</taxon>
        <taxon>Alcaligenaceae</taxon>
        <taxon>Achromobacter</taxon>
    </lineage>
</organism>
<dbReference type="RefSeq" id="WP_006219393.1">
    <property type="nucleotide sequence ID" value="NZ_GG770409.1"/>
</dbReference>
<dbReference type="SUPFAM" id="SSF51569">
    <property type="entry name" value="Aldolase"/>
    <property type="match status" value="1"/>
</dbReference>
<dbReference type="Pfam" id="PF00701">
    <property type="entry name" value="DHDPS"/>
    <property type="match status" value="1"/>
</dbReference>
<accession>D4XCX1</accession>
<evidence type="ECO:0008006" key="4">
    <source>
        <dbReference type="Google" id="ProtNLM"/>
    </source>
</evidence>
<dbReference type="Gene3D" id="3.20.20.70">
    <property type="entry name" value="Aldolase class I"/>
    <property type="match status" value="1"/>
</dbReference>
<dbReference type="HOGENOM" id="CLU_163010_0_0_4"/>
<dbReference type="eggNOG" id="COG0329">
    <property type="taxonomic scope" value="Bacteria"/>
</dbReference>
<dbReference type="Proteomes" id="UP000004510">
    <property type="component" value="Unassembled WGS sequence"/>
</dbReference>
<reference evidence="3" key="1">
    <citation type="submission" date="2010-03" db="EMBL/GenBank/DDBJ databases">
        <title>Complete sequence of Mobiluncus curtisii ATCC 43063.</title>
        <authorList>
            <person name="Muzny D."/>
            <person name="Qin X."/>
            <person name="Deng J."/>
            <person name="Jiang H."/>
            <person name="Liu Y."/>
            <person name="Qu J."/>
            <person name="Song X.-Z."/>
            <person name="Zhang L."/>
            <person name="Thornton R."/>
            <person name="Coyle M."/>
            <person name="Francisco L."/>
            <person name="Jackson L."/>
            <person name="Javaid M."/>
            <person name="Korchina V."/>
            <person name="Kovar C."/>
            <person name="Mata R."/>
            <person name="Mathew T."/>
            <person name="Ngo R."/>
            <person name="Nguyen L."/>
            <person name="Nguyen N."/>
            <person name="Okwuonu G."/>
            <person name="Ongeri F."/>
            <person name="Pham C."/>
            <person name="Simmons D."/>
            <person name="Wilczek-Boney K."/>
            <person name="Hale W."/>
            <person name="Jakkamsetti A."/>
            <person name="Pham P."/>
            <person name="Ruth R."/>
            <person name="San Lucas F."/>
            <person name="Warren J."/>
            <person name="Zhang J."/>
            <person name="Zhao Z."/>
            <person name="Zhou C."/>
            <person name="Zhu D."/>
            <person name="Lee S."/>
            <person name="Bess C."/>
            <person name="Blankenburg K."/>
            <person name="Forbes L."/>
            <person name="Fu Q."/>
            <person name="Gubbala S."/>
            <person name="Hirani K."/>
            <person name="Jayaseelan J.C."/>
            <person name="Lara F."/>
            <person name="Munidasa M."/>
            <person name="Palculict T."/>
            <person name="Patil S."/>
            <person name="Pu L.-L."/>
            <person name="Saada N."/>
            <person name="Tang L."/>
            <person name="Weissenberger G."/>
            <person name="Zhu Y."/>
            <person name="Hemphill L."/>
            <person name="Shang Y."/>
            <person name="Youmans B."/>
            <person name="Ayvaz T."/>
            <person name="Ross M."/>
            <person name="Santibanez J."/>
            <person name="Aqrawi P."/>
            <person name="Gross S."/>
            <person name="Joshi V."/>
            <person name="Fowler G."/>
            <person name="Nazareth L."/>
            <person name="Reid J."/>
            <person name="Worley K."/>
            <person name="Petrosino J."/>
            <person name="Highlander S."/>
            <person name="Gibbs R."/>
            <person name="Gibbs R."/>
        </authorList>
    </citation>
    <scope>NUCLEOTIDE SEQUENCE [LARGE SCALE GENOMIC DNA]</scope>
    <source>
        <strain evidence="3">ATCC 43553</strain>
    </source>
</reference>
<dbReference type="AlphaFoldDB" id="D4XCX1"/>
<dbReference type="InterPro" id="IPR002220">
    <property type="entry name" value="DapA-like"/>
</dbReference>